<organism evidence="2 3">
    <name type="scientific">Mangrovibacter phragmitis</name>
    <dbReference type="NCBI Taxonomy" id="1691903"/>
    <lineage>
        <taxon>Bacteria</taxon>
        <taxon>Pseudomonadati</taxon>
        <taxon>Pseudomonadota</taxon>
        <taxon>Gammaproteobacteria</taxon>
        <taxon>Enterobacterales</taxon>
        <taxon>Enterobacteriaceae</taxon>
        <taxon>Mangrovibacter</taxon>
    </lineage>
</organism>
<evidence type="ECO:0000256" key="1">
    <source>
        <dbReference type="SAM" id="Phobius"/>
    </source>
</evidence>
<evidence type="ECO:0000313" key="2">
    <source>
        <dbReference type="EMBL" id="OAT76787.1"/>
    </source>
</evidence>
<keyword evidence="1" id="KW-0472">Membrane</keyword>
<sequence>MAVLSCSTTMFFGDIGVVPKGGRVSSPRHGDITIVEGNPITAIAVFLWHSTVISVAVAARLSVRCSMLWWGKRVG</sequence>
<accession>A0A1B7L389</accession>
<gene>
    <name evidence="2" type="ORF">A9B99_22585</name>
</gene>
<keyword evidence="3" id="KW-1185">Reference proteome</keyword>
<keyword evidence="1" id="KW-0812">Transmembrane</keyword>
<proteinExistence type="predicted"/>
<dbReference type="AlphaFoldDB" id="A0A1B7L389"/>
<dbReference type="EMBL" id="LYRP01000015">
    <property type="protein sequence ID" value="OAT76787.1"/>
    <property type="molecule type" value="Genomic_DNA"/>
</dbReference>
<protein>
    <submittedName>
        <fullName evidence="2">Uncharacterized protein</fullName>
    </submittedName>
</protein>
<evidence type="ECO:0000313" key="3">
    <source>
        <dbReference type="Proteomes" id="UP000078225"/>
    </source>
</evidence>
<dbReference type="Proteomes" id="UP000078225">
    <property type="component" value="Unassembled WGS sequence"/>
</dbReference>
<comment type="caution">
    <text evidence="2">The sequence shown here is derived from an EMBL/GenBank/DDBJ whole genome shotgun (WGS) entry which is preliminary data.</text>
</comment>
<feature type="transmembrane region" description="Helical" evidence="1">
    <location>
        <begin position="40"/>
        <end position="63"/>
    </location>
</feature>
<name>A0A1B7L389_9ENTR</name>
<reference evidence="3" key="1">
    <citation type="submission" date="2016-05" db="EMBL/GenBank/DDBJ databases">
        <authorList>
            <person name="Behera P."/>
            <person name="Vaishampayan P."/>
            <person name="Singh N."/>
            <person name="Raina V."/>
            <person name="Suar M."/>
            <person name="Pattnaik A."/>
            <person name="Rastogi G."/>
        </authorList>
    </citation>
    <scope>NUCLEOTIDE SEQUENCE [LARGE SCALE GENOMIC DNA]</scope>
    <source>
        <strain evidence="3">MP23</strain>
    </source>
</reference>
<keyword evidence="1" id="KW-1133">Transmembrane helix</keyword>